<keyword evidence="3" id="KW-1185">Reference proteome</keyword>
<evidence type="ECO:0000313" key="3">
    <source>
        <dbReference type="Proteomes" id="UP000321790"/>
    </source>
</evidence>
<dbReference type="InterPro" id="IPR013785">
    <property type="entry name" value="Aldolase_TIM"/>
</dbReference>
<protein>
    <submittedName>
        <fullName evidence="2">Shikimate dehydrogenase</fullName>
    </submittedName>
</protein>
<proteinExistence type="predicted"/>
<dbReference type="InterPro" id="IPR057736">
    <property type="entry name" value="SAF_PseI/NeuA/NeuB"/>
</dbReference>
<feature type="domain" description="AFP-like" evidence="1">
    <location>
        <begin position="288"/>
        <end position="344"/>
    </location>
</feature>
<dbReference type="SUPFAM" id="SSF51569">
    <property type="entry name" value="Aldolase"/>
    <property type="match status" value="1"/>
</dbReference>
<dbReference type="SUPFAM" id="SSF51269">
    <property type="entry name" value="AFP III-like domain"/>
    <property type="match status" value="1"/>
</dbReference>
<dbReference type="Gene3D" id="3.20.20.70">
    <property type="entry name" value="Aldolase class I"/>
    <property type="match status" value="1"/>
</dbReference>
<dbReference type="RefSeq" id="WP_147131955.1">
    <property type="nucleotide sequence ID" value="NZ_VOSC01000012.1"/>
</dbReference>
<dbReference type="PROSITE" id="PS50844">
    <property type="entry name" value="AFP_LIKE"/>
    <property type="match status" value="1"/>
</dbReference>
<dbReference type="PANTHER" id="PTHR42966:SF1">
    <property type="entry name" value="SIALIC ACID SYNTHASE"/>
    <property type="match status" value="1"/>
</dbReference>
<evidence type="ECO:0000313" key="2">
    <source>
        <dbReference type="EMBL" id="TXE12994.1"/>
    </source>
</evidence>
<dbReference type="SMART" id="SM00858">
    <property type="entry name" value="SAF"/>
    <property type="match status" value="1"/>
</dbReference>
<dbReference type="OrthoDB" id="9814210at2"/>
<reference evidence="3" key="1">
    <citation type="submission" date="2019-08" db="EMBL/GenBank/DDBJ databases">
        <title>Seonamhaeicola sediminis sp. nov., isolated from marine sediment.</title>
        <authorList>
            <person name="Cao W.R."/>
        </authorList>
    </citation>
    <scope>NUCLEOTIDE SEQUENCE [LARGE SCALE GENOMIC DNA]</scope>
    <source>
        <strain evidence="3">Gy8</strain>
    </source>
</reference>
<sequence length="344" mass="38763">MTYIIGEIGQNHNGSVDIAKLLVDVVSRPIHDKLFNQELKTMDAVKLTKRDLSQELSASQMNRPYNTPNSFGKTYGEHREFLELNDEQHFELYKYAKSKGLDFVETLCAVGCMSLLKLFTPDKLKVASRDLTNLPLLSALAETKIPIIISTGMAGKRELDLALDTISKYHSNISILHCVSEYPTKYENVNLNTISYLQKHYAEYTIGYSDHTIGIATPLAAVAMGAKIIEKHITLDRQMKGTDQAGSLAIDGIYRMMRDIRNLELSFGKEEIFIEDSVKAAREKLERSIATNRNLKKGHIIKDEDIHLLSPGDGFKWAQKDLVLGKELVTDLPKDEIIYSNVLK</sequence>
<comment type="caution">
    <text evidence="2">The sequence shown here is derived from an EMBL/GenBank/DDBJ whole genome shotgun (WGS) entry which is preliminary data.</text>
</comment>
<dbReference type="GO" id="GO:0047444">
    <property type="term" value="F:N-acylneuraminate-9-phosphate synthase activity"/>
    <property type="evidence" value="ECO:0007669"/>
    <property type="project" value="TreeGrafter"/>
</dbReference>
<dbReference type="Pfam" id="PF08666">
    <property type="entry name" value="SAF"/>
    <property type="match status" value="1"/>
</dbReference>
<evidence type="ECO:0000259" key="1">
    <source>
        <dbReference type="PROSITE" id="PS50844"/>
    </source>
</evidence>
<dbReference type="Gene3D" id="3.90.1210.10">
    <property type="entry name" value="Antifreeze-like/N-acetylneuraminic acid synthase C-terminal domain"/>
    <property type="match status" value="1"/>
</dbReference>
<name>A0A5C7AY16_9FLAO</name>
<dbReference type="Proteomes" id="UP000321790">
    <property type="component" value="Unassembled WGS sequence"/>
</dbReference>
<gene>
    <name evidence="2" type="ORF">FUA26_04150</name>
</gene>
<dbReference type="GO" id="GO:0016051">
    <property type="term" value="P:carbohydrate biosynthetic process"/>
    <property type="evidence" value="ECO:0007669"/>
    <property type="project" value="InterPro"/>
</dbReference>
<dbReference type="Pfam" id="PF03102">
    <property type="entry name" value="NeuB"/>
    <property type="match status" value="1"/>
</dbReference>
<dbReference type="InterPro" id="IPR006190">
    <property type="entry name" value="SAF_AFP_Neu5Ac"/>
</dbReference>
<dbReference type="PANTHER" id="PTHR42966">
    <property type="entry name" value="N-ACETYLNEURAMINATE SYNTHASE"/>
    <property type="match status" value="1"/>
</dbReference>
<accession>A0A5C7AY16</accession>
<organism evidence="2 3">
    <name type="scientific">Seonamhaeicola algicola</name>
    <dbReference type="NCBI Taxonomy" id="1719036"/>
    <lineage>
        <taxon>Bacteria</taxon>
        <taxon>Pseudomonadati</taxon>
        <taxon>Bacteroidota</taxon>
        <taxon>Flavobacteriia</taxon>
        <taxon>Flavobacteriales</taxon>
        <taxon>Flavobacteriaceae</taxon>
    </lineage>
</organism>
<dbReference type="AlphaFoldDB" id="A0A5C7AY16"/>
<dbReference type="InterPro" id="IPR051690">
    <property type="entry name" value="PseI-like"/>
</dbReference>
<dbReference type="InterPro" id="IPR013974">
    <property type="entry name" value="SAF"/>
</dbReference>
<dbReference type="CDD" id="cd11615">
    <property type="entry name" value="SAF_NeuB_like"/>
    <property type="match status" value="1"/>
</dbReference>
<dbReference type="InterPro" id="IPR013132">
    <property type="entry name" value="PseI/NeuA/B-like_N"/>
</dbReference>
<dbReference type="InterPro" id="IPR036732">
    <property type="entry name" value="AFP_Neu5c_C_sf"/>
</dbReference>
<dbReference type="EMBL" id="VOSC01000012">
    <property type="protein sequence ID" value="TXE12994.1"/>
    <property type="molecule type" value="Genomic_DNA"/>
</dbReference>